<accession>A0A2U2N3Z0</accession>
<dbReference type="PANTHER" id="PTHR43649:SF33">
    <property type="entry name" value="POLYGALACTURONAN_RHAMNOGALACTURONAN-BINDING PROTEIN YTCQ"/>
    <property type="match status" value="1"/>
</dbReference>
<feature type="region of interest" description="Disordered" evidence="6">
    <location>
        <begin position="151"/>
        <end position="170"/>
    </location>
</feature>
<evidence type="ECO:0000313" key="9">
    <source>
        <dbReference type="Proteomes" id="UP000245876"/>
    </source>
</evidence>
<gene>
    <name evidence="8" type="ORF">DF196_09885</name>
</gene>
<evidence type="ECO:0000256" key="4">
    <source>
        <dbReference type="ARBA" id="ARBA00023139"/>
    </source>
</evidence>
<dbReference type="PANTHER" id="PTHR43649">
    <property type="entry name" value="ARABINOSE-BINDING PROTEIN-RELATED"/>
    <property type="match status" value="1"/>
</dbReference>
<evidence type="ECO:0000256" key="1">
    <source>
        <dbReference type="ARBA" id="ARBA00022475"/>
    </source>
</evidence>
<dbReference type="PROSITE" id="PS51257">
    <property type="entry name" value="PROKAR_LIPOPROTEIN"/>
    <property type="match status" value="1"/>
</dbReference>
<dbReference type="Proteomes" id="UP000245876">
    <property type="component" value="Unassembled WGS sequence"/>
</dbReference>
<evidence type="ECO:0000313" key="8">
    <source>
        <dbReference type="EMBL" id="PWG63820.1"/>
    </source>
</evidence>
<keyword evidence="4" id="KW-0564">Palmitate</keyword>
<name>A0A2U2N3Z0_9BIFI</name>
<dbReference type="OrthoDB" id="3235892at2"/>
<evidence type="ECO:0000256" key="6">
    <source>
        <dbReference type="SAM" id="MobiDB-lite"/>
    </source>
</evidence>
<dbReference type="RefSeq" id="WP_109057665.1">
    <property type="nucleotide sequence ID" value="NZ_QFFM01000022.1"/>
</dbReference>
<evidence type="ECO:0000256" key="3">
    <source>
        <dbReference type="ARBA" id="ARBA00023136"/>
    </source>
</evidence>
<proteinExistence type="predicted"/>
<comment type="caution">
    <text evidence="8">The sequence shown here is derived from an EMBL/GenBank/DDBJ whole genome shotgun (WGS) entry which is preliminary data.</text>
</comment>
<dbReference type="EMBL" id="QFFM01000022">
    <property type="protein sequence ID" value="PWG63820.1"/>
    <property type="molecule type" value="Genomic_DNA"/>
</dbReference>
<feature type="signal peptide" evidence="7">
    <location>
        <begin position="1"/>
        <end position="24"/>
    </location>
</feature>
<feature type="chain" id="PRO_5039719423" evidence="7">
    <location>
        <begin position="25"/>
        <end position="586"/>
    </location>
</feature>
<dbReference type="Pfam" id="PF01547">
    <property type="entry name" value="SBP_bac_1"/>
    <property type="match status" value="1"/>
</dbReference>
<dbReference type="SUPFAM" id="SSF53850">
    <property type="entry name" value="Periplasmic binding protein-like II"/>
    <property type="match status" value="1"/>
</dbReference>
<reference evidence="8 9" key="1">
    <citation type="journal article" date="2018" name="Int. J. Syst. Evol. Microbiol.">
        <title>Bifidobacterium callitrichidarum sp. nov. from the faeces of the emperor tamarin (Saguinus imperator).</title>
        <authorList>
            <person name="Modesto M."/>
            <person name="Michelini S."/>
            <person name="Sansosti M.C."/>
            <person name="De Filippo C."/>
            <person name="Cavalieri D."/>
            <person name="Qvirist L."/>
            <person name="Andlid T."/>
            <person name="Spiezio C."/>
            <person name="Sandri C."/>
            <person name="Pascarelli S."/>
            <person name="Sgorbati B."/>
            <person name="Mattarelli P."/>
        </authorList>
    </citation>
    <scope>NUCLEOTIDE SEQUENCE [LARGE SCALE GENOMIC DNA]</scope>
    <source>
        <strain evidence="8 9">TRI 5</strain>
    </source>
</reference>
<sequence length="586" mass="63585">MELKKKLTSVLAVGLAAAMTFSLAACGSDTAADEKDDGSLVTIDVFDSLANQQGEQKGWFAKMVQDKFNLKLNIIAPNVSGGDTVFDTRAASGSLGDLIITSTGNGRLQKLVKANLVTDMTPYYSKMTNVKKYQNAVDSVTKQAGKDGVWGIPQGVSSSDPSSPSEGMEPTSAPYIRWEYYKELGYPQIKDLDSFLDVLKDMQDLARKETGQDDIYAFSLFKDWDGDVMNNASAIVNWLGYQAQGSVFVSADGKDVQPATKEGGVYEQALEFLNKAEQMGLVDPESTTQDWDTMQNKVTNGKTLVSIFSWLGKPRMNSDENKAKGVGFMLAPLQTMKVYSTGFTPDGDGSTIIAIGSKSKYKERIAKFIDWLYSSEGVYAAASNAGGAACPESLGCWTKGDDGKPQLTDFGKQAMNGDHANLKISDKLGGGTYDSGFSLLNFKAVQQNDIDSETGAAFNPQLWESEADTSALFKDWSEHMGGATSDIDYLQKNNLLAVAPGASYTTPQEESTVSATRSSIKTEVVNASWNALVAKSDSEFAKVLKDARQQVKDLGYDSVLKVDEQNAKDWIKARQEVVKQYKADSK</sequence>
<evidence type="ECO:0000256" key="5">
    <source>
        <dbReference type="ARBA" id="ARBA00023288"/>
    </source>
</evidence>
<protein>
    <submittedName>
        <fullName evidence="8">ABC transporter substrate-binding protein</fullName>
    </submittedName>
</protein>
<dbReference type="InterPro" id="IPR006059">
    <property type="entry name" value="SBP"/>
</dbReference>
<organism evidence="8 9">
    <name type="scientific">Bifidobacterium callitrichidarum</name>
    <dbReference type="NCBI Taxonomy" id="2052941"/>
    <lineage>
        <taxon>Bacteria</taxon>
        <taxon>Bacillati</taxon>
        <taxon>Actinomycetota</taxon>
        <taxon>Actinomycetes</taxon>
        <taxon>Bifidobacteriales</taxon>
        <taxon>Bifidobacteriaceae</taxon>
        <taxon>Bifidobacterium</taxon>
    </lineage>
</organism>
<dbReference type="Gene3D" id="3.40.190.10">
    <property type="entry name" value="Periplasmic binding protein-like II"/>
    <property type="match status" value="2"/>
</dbReference>
<dbReference type="AlphaFoldDB" id="A0A2U2N3Z0"/>
<keyword evidence="5" id="KW-0449">Lipoprotein</keyword>
<keyword evidence="1" id="KW-1003">Cell membrane</keyword>
<keyword evidence="2 7" id="KW-0732">Signal</keyword>
<evidence type="ECO:0000256" key="7">
    <source>
        <dbReference type="SAM" id="SignalP"/>
    </source>
</evidence>
<keyword evidence="3" id="KW-0472">Membrane</keyword>
<dbReference type="InterPro" id="IPR050490">
    <property type="entry name" value="Bact_solute-bd_prot1"/>
</dbReference>
<keyword evidence="9" id="KW-1185">Reference proteome</keyword>
<evidence type="ECO:0000256" key="2">
    <source>
        <dbReference type="ARBA" id="ARBA00022729"/>
    </source>
</evidence>